<name>A0A7J7F8E8_DICBM</name>
<keyword evidence="7" id="KW-1185">Reference proteome</keyword>
<dbReference type="GO" id="GO:0009986">
    <property type="term" value="C:cell surface"/>
    <property type="evidence" value="ECO:0007669"/>
    <property type="project" value="TreeGrafter"/>
</dbReference>
<evidence type="ECO:0000313" key="6">
    <source>
        <dbReference type="EMBL" id="KAF5924168.1"/>
    </source>
</evidence>
<dbReference type="InterPro" id="IPR007110">
    <property type="entry name" value="Ig-like_dom"/>
</dbReference>
<dbReference type="Pfam" id="PF07686">
    <property type="entry name" value="V-set"/>
    <property type="match status" value="1"/>
</dbReference>
<evidence type="ECO:0000256" key="1">
    <source>
        <dbReference type="ARBA" id="ARBA00022729"/>
    </source>
</evidence>
<proteinExistence type="inferred from homology"/>
<gene>
    <name evidence="6" type="ORF">HPG69_018102</name>
</gene>
<reference evidence="6 7" key="1">
    <citation type="journal article" date="2020" name="Mol. Biol. Evol.">
        <title>Interspecific Gene Flow and the Evolution of Specialization in Black and White Rhinoceros.</title>
        <authorList>
            <person name="Moodley Y."/>
            <person name="Westbury M.V."/>
            <person name="Russo I.M."/>
            <person name="Gopalakrishnan S."/>
            <person name="Rakotoarivelo A."/>
            <person name="Olsen R.A."/>
            <person name="Prost S."/>
            <person name="Tunstall T."/>
            <person name="Ryder O.A."/>
            <person name="Dalen L."/>
            <person name="Bruford M.W."/>
        </authorList>
    </citation>
    <scope>NUCLEOTIDE SEQUENCE [LARGE SCALE GENOMIC DNA]</scope>
    <source>
        <strain evidence="6">SBR-YM</strain>
        <tissue evidence="6">Skin</tissue>
    </source>
</reference>
<dbReference type="CDD" id="cd05774">
    <property type="entry name" value="IgV_CEACAM_D1"/>
    <property type="match status" value="1"/>
</dbReference>
<dbReference type="InterPro" id="IPR036179">
    <property type="entry name" value="Ig-like_dom_sf"/>
</dbReference>
<organism evidence="6 7">
    <name type="scientific">Diceros bicornis minor</name>
    <name type="common">South-central black rhinoceros</name>
    <dbReference type="NCBI Taxonomy" id="77932"/>
    <lineage>
        <taxon>Eukaryota</taxon>
        <taxon>Metazoa</taxon>
        <taxon>Chordata</taxon>
        <taxon>Craniata</taxon>
        <taxon>Vertebrata</taxon>
        <taxon>Euteleostomi</taxon>
        <taxon>Mammalia</taxon>
        <taxon>Eutheria</taxon>
        <taxon>Laurasiatheria</taxon>
        <taxon>Perissodactyla</taxon>
        <taxon>Rhinocerotidae</taxon>
        <taxon>Diceros</taxon>
    </lineage>
</organism>
<dbReference type="SMART" id="SM00409">
    <property type="entry name" value="IG"/>
    <property type="match status" value="2"/>
</dbReference>
<dbReference type="GO" id="GO:0007165">
    <property type="term" value="P:signal transduction"/>
    <property type="evidence" value="ECO:0007669"/>
    <property type="project" value="TreeGrafter"/>
</dbReference>
<comment type="similarity">
    <text evidence="4">Belongs to the immunoglobulin superfamily. CEA family.</text>
</comment>
<dbReference type="PANTHER" id="PTHR44427:SF1">
    <property type="entry name" value="CARCINOEMBRYONIC ANTIGEN-RELATED CELL ADHESION MOLECULE 1"/>
    <property type="match status" value="1"/>
</dbReference>
<dbReference type="Proteomes" id="UP000551758">
    <property type="component" value="Unassembled WGS sequence"/>
</dbReference>
<comment type="caution">
    <text evidence="6">The sequence shown here is derived from an EMBL/GenBank/DDBJ whole genome shotgun (WGS) entry which is preliminary data.</text>
</comment>
<dbReference type="InterPro" id="IPR013151">
    <property type="entry name" value="Immunoglobulin_dom"/>
</dbReference>
<keyword evidence="1" id="KW-0732">Signal</keyword>
<sequence>SLLTIWNPPTTARITVKSAPPYAVVGRDILLLVSDLPTYLYSYVWYRADRVDPKRYILSYTIDTSEISPGPGYHGGEKIYPNGSLLLQNVTEEDTGYYTIQAYKKNFKSDEGTAHLHVRHLRKEHGPMPQAYSQSITSSVSPQRWAHCPSSESPEDIRTPVTEHKDPVVLTCLTDYTGISIELRLTETLKLYQDNSTLATDPVRMEDAGAYQCEVSNTLSSSKSDLPRLYVKDESGPLALLPSSMLFNSE</sequence>
<feature type="domain" description="Ig-like" evidence="5">
    <location>
        <begin position="154"/>
        <end position="224"/>
    </location>
</feature>
<dbReference type="Pfam" id="PF00047">
    <property type="entry name" value="ig"/>
    <property type="match status" value="1"/>
</dbReference>
<keyword evidence="2" id="KW-0325">Glycoprotein</keyword>
<dbReference type="GO" id="GO:0002682">
    <property type="term" value="P:regulation of immune system process"/>
    <property type="evidence" value="ECO:0007669"/>
    <property type="project" value="TreeGrafter"/>
</dbReference>
<keyword evidence="3" id="KW-0393">Immunoglobulin domain</keyword>
<feature type="non-terminal residue" evidence="6">
    <location>
        <position position="250"/>
    </location>
</feature>
<dbReference type="InterPro" id="IPR013783">
    <property type="entry name" value="Ig-like_fold"/>
</dbReference>
<evidence type="ECO:0000256" key="2">
    <source>
        <dbReference type="ARBA" id="ARBA00023180"/>
    </source>
</evidence>
<evidence type="ECO:0000313" key="7">
    <source>
        <dbReference type="Proteomes" id="UP000551758"/>
    </source>
</evidence>
<dbReference type="GO" id="GO:0005886">
    <property type="term" value="C:plasma membrane"/>
    <property type="evidence" value="ECO:0007669"/>
    <property type="project" value="TreeGrafter"/>
</dbReference>
<protein>
    <recommendedName>
        <fullName evidence="5">Ig-like domain-containing protein</fullName>
    </recommendedName>
</protein>
<dbReference type="GO" id="GO:1990782">
    <property type="term" value="F:protein tyrosine kinase binding"/>
    <property type="evidence" value="ECO:0007669"/>
    <property type="project" value="TreeGrafter"/>
</dbReference>
<dbReference type="PROSITE" id="PS50835">
    <property type="entry name" value="IG_LIKE"/>
    <property type="match status" value="1"/>
</dbReference>
<evidence type="ECO:0000256" key="4">
    <source>
        <dbReference type="ARBA" id="ARBA00038222"/>
    </source>
</evidence>
<dbReference type="AlphaFoldDB" id="A0A7J7F8E8"/>
<dbReference type="Gene3D" id="2.60.40.10">
    <property type="entry name" value="Immunoglobulins"/>
    <property type="match status" value="2"/>
</dbReference>
<dbReference type="EMBL" id="JACDTQ010001059">
    <property type="protein sequence ID" value="KAF5924168.1"/>
    <property type="molecule type" value="Genomic_DNA"/>
</dbReference>
<dbReference type="InterPro" id="IPR003599">
    <property type="entry name" value="Ig_sub"/>
</dbReference>
<dbReference type="InterPro" id="IPR013106">
    <property type="entry name" value="Ig_V-set"/>
</dbReference>
<evidence type="ECO:0000256" key="3">
    <source>
        <dbReference type="ARBA" id="ARBA00023319"/>
    </source>
</evidence>
<dbReference type="PANTHER" id="PTHR44427">
    <property type="entry name" value="CARCINOEMBRYONIC ANTIGEN-RELATED CELL ADHESION MOLECULE 19"/>
    <property type="match status" value="1"/>
</dbReference>
<dbReference type="SUPFAM" id="SSF48726">
    <property type="entry name" value="Immunoglobulin"/>
    <property type="match status" value="2"/>
</dbReference>
<evidence type="ECO:0000259" key="5">
    <source>
        <dbReference type="PROSITE" id="PS50835"/>
    </source>
</evidence>
<dbReference type="InterPro" id="IPR050831">
    <property type="entry name" value="CEA_cell_adhesion"/>
</dbReference>
<accession>A0A7J7F8E8</accession>